<evidence type="ECO:0000313" key="2">
    <source>
        <dbReference type="Proteomes" id="UP000799755"/>
    </source>
</evidence>
<accession>A0ACB6QR07</accession>
<reference evidence="1" key="1">
    <citation type="journal article" date="2020" name="Stud. Mycol.">
        <title>101 Dothideomycetes genomes: a test case for predicting lifestyles and emergence of pathogens.</title>
        <authorList>
            <person name="Haridas S."/>
            <person name="Albert R."/>
            <person name="Binder M."/>
            <person name="Bloem J."/>
            <person name="Labutti K."/>
            <person name="Salamov A."/>
            <person name="Andreopoulos B."/>
            <person name="Baker S."/>
            <person name="Barry K."/>
            <person name="Bills G."/>
            <person name="Bluhm B."/>
            <person name="Cannon C."/>
            <person name="Castanera R."/>
            <person name="Culley D."/>
            <person name="Daum C."/>
            <person name="Ezra D."/>
            <person name="Gonzalez J."/>
            <person name="Henrissat B."/>
            <person name="Kuo A."/>
            <person name="Liang C."/>
            <person name="Lipzen A."/>
            <person name="Lutzoni F."/>
            <person name="Magnuson J."/>
            <person name="Mondo S."/>
            <person name="Nolan M."/>
            <person name="Ohm R."/>
            <person name="Pangilinan J."/>
            <person name="Park H.-J."/>
            <person name="Ramirez L."/>
            <person name="Alfaro M."/>
            <person name="Sun H."/>
            <person name="Tritt A."/>
            <person name="Yoshinaga Y."/>
            <person name="Zwiers L.-H."/>
            <person name="Turgeon B."/>
            <person name="Goodwin S."/>
            <person name="Spatafora J."/>
            <person name="Crous P."/>
            <person name="Grigoriev I."/>
        </authorList>
    </citation>
    <scope>NUCLEOTIDE SEQUENCE</scope>
    <source>
        <strain evidence="1">ATCC 200398</strain>
    </source>
</reference>
<keyword evidence="2" id="KW-1185">Reference proteome</keyword>
<dbReference type="EMBL" id="MU003512">
    <property type="protein sequence ID" value="KAF2469423.1"/>
    <property type="molecule type" value="Genomic_DNA"/>
</dbReference>
<gene>
    <name evidence="1" type="ORF">BDR25DRAFT_156002</name>
</gene>
<dbReference type="Proteomes" id="UP000799755">
    <property type="component" value="Unassembled WGS sequence"/>
</dbReference>
<sequence>ISKDQDARLGGIEGALRGHSGLVESGLDPIEGKKNGKMEALYRKRGRDEKR</sequence>
<organism evidence="1 2">
    <name type="scientific">Lindgomyces ingoldianus</name>
    <dbReference type="NCBI Taxonomy" id="673940"/>
    <lineage>
        <taxon>Eukaryota</taxon>
        <taxon>Fungi</taxon>
        <taxon>Dikarya</taxon>
        <taxon>Ascomycota</taxon>
        <taxon>Pezizomycotina</taxon>
        <taxon>Dothideomycetes</taxon>
        <taxon>Pleosporomycetidae</taxon>
        <taxon>Pleosporales</taxon>
        <taxon>Lindgomycetaceae</taxon>
        <taxon>Lindgomyces</taxon>
    </lineage>
</organism>
<name>A0ACB6QR07_9PLEO</name>
<evidence type="ECO:0000313" key="1">
    <source>
        <dbReference type="EMBL" id="KAF2469423.1"/>
    </source>
</evidence>
<feature type="non-terminal residue" evidence="1">
    <location>
        <position position="51"/>
    </location>
</feature>
<proteinExistence type="predicted"/>
<comment type="caution">
    <text evidence="1">The sequence shown here is derived from an EMBL/GenBank/DDBJ whole genome shotgun (WGS) entry which is preliminary data.</text>
</comment>
<protein>
    <submittedName>
        <fullName evidence="1">Uncharacterized protein</fullName>
    </submittedName>
</protein>
<feature type="non-terminal residue" evidence="1">
    <location>
        <position position="1"/>
    </location>
</feature>